<evidence type="ECO:0000313" key="4">
    <source>
        <dbReference type="Proteomes" id="UP000076023"/>
    </source>
</evidence>
<dbReference type="InterPro" id="IPR011006">
    <property type="entry name" value="CheY-like_superfamily"/>
</dbReference>
<reference evidence="4" key="1">
    <citation type="journal article" date="2017" name="Genome Announc.">
        <title>Draft Genome Sequence of Terrimicrobium sacchariphilum NM-5T, a Facultative Anaerobic Soil Bacterium of the Class Spartobacteria.</title>
        <authorList>
            <person name="Qiu Y.L."/>
            <person name="Tourlousse D.M."/>
            <person name="Matsuura N."/>
            <person name="Ohashi A."/>
            <person name="Sekiguchi Y."/>
        </authorList>
    </citation>
    <scope>NUCLEOTIDE SEQUENCE [LARGE SCALE GENOMIC DNA]</scope>
    <source>
        <strain evidence="4">NM-5</strain>
    </source>
</reference>
<organism evidence="3 4">
    <name type="scientific">Terrimicrobium sacchariphilum</name>
    <dbReference type="NCBI Taxonomy" id="690879"/>
    <lineage>
        <taxon>Bacteria</taxon>
        <taxon>Pseudomonadati</taxon>
        <taxon>Verrucomicrobiota</taxon>
        <taxon>Terrimicrobiia</taxon>
        <taxon>Terrimicrobiales</taxon>
        <taxon>Terrimicrobiaceae</taxon>
        <taxon>Terrimicrobium</taxon>
    </lineage>
</organism>
<comment type="caution">
    <text evidence="3">The sequence shown here is derived from an EMBL/GenBank/DDBJ whole genome shotgun (WGS) entry which is preliminary data.</text>
</comment>
<accession>A0A146G4Q5</accession>
<dbReference type="AlphaFoldDB" id="A0A146G4Q5"/>
<feature type="domain" description="Response regulatory" evidence="2">
    <location>
        <begin position="5"/>
        <end position="116"/>
    </location>
</feature>
<dbReference type="Proteomes" id="UP000076023">
    <property type="component" value="Unassembled WGS sequence"/>
</dbReference>
<evidence type="ECO:0000313" key="3">
    <source>
        <dbReference type="EMBL" id="GAT31808.1"/>
    </source>
</evidence>
<dbReference type="SUPFAM" id="SSF52172">
    <property type="entry name" value="CheY-like"/>
    <property type="match status" value="1"/>
</dbReference>
<feature type="modified residue" description="4-aspartylphosphate" evidence="1">
    <location>
        <position position="56"/>
    </location>
</feature>
<dbReference type="SMART" id="SM00850">
    <property type="entry name" value="LytTR"/>
    <property type="match status" value="1"/>
</dbReference>
<dbReference type="InterPro" id="IPR046947">
    <property type="entry name" value="LytR-like"/>
</dbReference>
<gene>
    <name evidence="3" type="ORF">TSACC_2202</name>
</gene>
<dbReference type="EMBL" id="BDCO01000002">
    <property type="protein sequence ID" value="GAT31808.1"/>
    <property type="molecule type" value="Genomic_DNA"/>
</dbReference>
<dbReference type="PROSITE" id="PS50110">
    <property type="entry name" value="RESPONSE_REGULATORY"/>
    <property type="match status" value="1"/>
</dbReference>
<evidence type="ECO:0000256" key="1">
    <source>
        <dbReference type="PROSITE-ProRule" id="PRU00169"/>
    </source>
</evidence>
<keyword evidence="4" id="KW-1185">Reference proteome</keyword>
<sequence>MISWRALIIDDETPARNHLRELLQAHSQVEILGEASCVSEAAKLCAELSPSLLFLDLQMPRGLGFDLLPLINPVPEIIFVTAYNEYAVRAFEVGAVDYLLKPIFADRLEIALARLGHHLPKPAEKTVSALDEDSPIFLRTSSGLRAVLVHHVTHVMADGNYTTLWLENGTSILADRTMHEWESILPAARFIRLDRSLMVNTSHLKELTVISRDLAHLSLTGCAEPIKIGRAARSRLRQLQLFR</sequence>
<name>A0A146G4Q5_TERSA</name>
<dbReference type="Pfam" id="PF04397">
    <property type="entry name" value="LytTR"/>
    <property type="match status" value="1"/>
</dbReference>
<dbReference type="FunCoup" id="A0A146G4Q5">
    <property type="interactions" value="63"/>
</dbReference>
<keyword evidence="1" id="KW-0597">Phosphoprotein</keyword>
<proteinExistence type="predicted"/>
<protein>
    <submittedName>
        <fullName evidence="3">Two-component system, LytT family</fullName>
    </submittedName>
</protein>
<dbReference type="PANTHER" id="PTHR37299">
    <property type="entry name" value="TRANSCRIPTIONAL REGULATOR-RELATED"/>
    <property type="match status" value="1"/>
</dbReference>
<dbReference type="RefSeq" id="WP_075077687.1">
    <property type="nucleotide sequence ID" value="NZ_BDCO01000002.1"/>
</dbReference>
<dbReference type="OrthoDB" id="236568at2"/>
<evidence type="ECO:0000259" key="2">
    <source>
        <dbReference type="PROSITE" id="PS50110"/>
    </source>
</evidence>
<dbReference type="Pfam" id="PF00072">
    <property type="entry name" value="Response_reg"/>
    <property type="match status" value="1"/>
</dbReference>
<dbReference type="Gene3D" id="3.40.50.2300">
    <property type="match status" value="1"/>
</dbReference>
<dbReference type="STRING" id="690879.TSACC_2202"/>
<dbReference type="PANTHER" id="PTHR37299:SF1">
    <property type="entry name" value="STAGE 0 SPORULATION PROTEIN A HOMOLOG"/>
    <property type="match status" value="1"/>
</dbReference>
<dbReference type="SMART" id="SM00448">
    <property type="entry name" value="REC"/>
    <property type="match status" value="1"/>
</dbReference>
<dbReference type="GO" id="GO:0000156">
    <property type="term" value="F:phosphorelay response regulator activity"/>
    <property type="evidence" value="ECO:0007669"/>
    <property type="project" value="InterPro"/>
</dbReference>
<dbReference type="InterPro" id="IPR001789">
    <property type="entry name" value="Sig_transdc_resp-reg_receiver"/>
</dbReference>
<dbReference type="InParanoid" id="A0A146G4Q5"/>
<dbReference type="GO" id="GO:0003677">
    <property type="term" value="F:DNA binding"/>
    <property type="evidence" value="ECO:0007669"/>
    <property type="project" value="InterPro"/>
</dbReference>
<dbReference type="Gene3D" id="2.40.50.1020">
    <property type="entry name" value="LytTr DNA-binding domain"/>
    <property type="match status" value="1"/>
</dbReference>
<dbReference type="InterPro" id="IPR007492">
    <property type="entry name" value="LytTR_DNA-bd_dom"/>
</dbReference>